<dbReference type="Proteomes" id="UP000218811">
    <property type="component" value="Unassembled WGS sequence"/>
</dbReference>
<organism evidence="1 2">
    <name type="scientific">Wolfiporia cocos (strain MD-104)</name>
    <name type="common">Brown rot fungus</name>
    <dbReference type="NCBI Taxonomy" id="742152"/>
    <lineage>
        <taxon>Eukaryota</taxon>
        <taxon>Fungi</taxon>
        <taxon>Dikarya</taxon>
        <taxon>Basidiomycota</taxon>
        <taxon>Agaricomycotina</taxon>
        <taxon>Agaricomycetes</taxon>
        <taxon>Polyporales</taxon>
        <taxon>Phaeolaceae</taxon>
        <taxon>Wolfiporia</taxon>
    </lineage>
</organism>
<dbReference type="EMBL" id="KB467854">
    <property type="protein sequence ID" value="PCH35789.1"/>
    <property type="molecule type" value="Genomic_DNA"/>
</dbReference>
<evidence type="ECO:0000313" key="2">
    <source>
        <dbReference type="Proteomes" id="UP000218811"/>
    </source>
</evidence>
<gene>
    <name evidence="1" type="ORF">WOLCODRAFT_156486</name>
</gene>
<protein>
    <submittedName>
        <fullName evidence="1">Uncharacterized protein</fullName>
    </submittedName>
</protein>
<proteinExistence type="predicted"/>
<evidence type="ECO:0000313" key="1">
    <source>
        <dbReference type="EMBL" id="PCH35789.1"/>
    </source>
</evidence>
<accession>A0A2H3JAK9</accession>
<keyword evidence="2" id="KW-1185">Reference proteome</keyword>
<sequence length="162" mass="17699">MWAFLNFNHHHTDQGGGCWPSSFLPSPSPLLQQARVGLQHLDHWCLATTLRPSSPPLRLLRGRPFWVPCGPPHNPGLLCPTHNRFTRHDLVWPHSTSSTQPPLPIAQGRVRAAACGNSRLATRLALVAGTQGVPLHSNLTLTLPIGKPPSQQVPWANAGVRI</sequence>
<dbReference type="AlphaFoldDB" id="A0A2H3JAK9"/>
<reference evidence="1 2" key="1">
    <citation type="journal article" date="2012" name="Science">
        <title>The Paleozoic origin of enzymatic lignin decomposition reconstructed from 31 fungal genomes.</title>
        <authorList>
            <person name="Floudas D."/>
            <person name="Binder M."/>
            <person name="Riley R."/>
            <person name="Barry K."/>
            <person name="Blanchette R.A."/>
            <person name="Henrissat B."/>
            <person name="Martinez A.T."/>
            <person name="Otillar R."/>
            <person name="Spatafora J.W."/>
            <person name="Yadav J.S."/>
            <person name="Aerts A."/>
            <person name="Benoit I."/>
            <person name="Boyd A."/>
            <person name="Carlson A."/>
            <person name="Copeland A."/>
            <person name="Coutinho P.M."/>
            <person name="de Vries R.P."/>
            <person name="Ferreira P."/>
            <person name="Findley K."/>
            <person name="Foster B."/>
            <person name="Gaskell J."/>
            <person name="Glotzer D."/>
            <person name="Gorecki P."/>
            <person name="Heitman J."/>
            <person name="Hesse C."/>
            <person name="Hori C."/>
            <person name="Igarashi K."/>
            <person name="Jurgens J.A."/>
            <person name="Kallen N."/>
            <person name="Kersten P."/>
            <person name="Kohler A."/>
            <person name="Kuees U."/>
            <person name="Kumar T.K.A."/>
            <person name="Kuo A."/>
            <person name="LaButti K."/>
            <person name="Larrondo L.F."/>
            <person name="Lindquist E."/>
            <person name="Ling A."/>
            <person name="Lombard V."/>
            <person name="Lucas S."/>
            <person name="Lundell T."/>
            <person name="Martin R."/>
            <person name="McLaughlin D.J."/>
            <person name="Morgenstern I."/>
            <person name="Morin E."/>
            <person name="Murat C."/>
            <person name="Nagy L.G."/>
            <person name="Nolan M."/>
            <person name="Ohm R.A."/>
            <person name="Patyshakuliyeva A."/>
            <person name="Rokas A."/>
            <person name="Ruiz-Duenas F.J."/>
            <person name="Sabat G."/>
            <person name="Salamov A."/>
            <person name="Samejima M."/>
            <person name="Schmutz J."/>
            <person name="Slot J.C."/>
            <person name="St John F."/>
            <person name="Stenlid J."/>
            <person name="Sun H."/>
            <person name="Sun S."/>
            <person name="Syed K."/>
            <person name="Tsang A."/>
            <person name="Wiebenga A."/>
            <person name="Young D."/>
            <person name="Pisabarro A."/>
            <person name="Eastwood D.C."/>
            <person name="Martin F."/>
            <person name="Cullen D."/>
            <person name="Grigoriev I.V."/>
            <person name="Hibbett D.S."/>
        </authorList>
    </citation>
    <scope>NUCLEOTIDE SEQUENCE [LARGE SCALE GENOMIC DNA]</scope>
    <source>
        <strain evidence="1 2">MD-104</strain>
    </source>
</reference>
<name>A0A2H3JAK9_WOLCO</name>